<dbReference type="OrthoDB" id="1220440at2"/>
<dbReference type="InterPro" id="IPR001296">
    <property type="entry name" value="Glyco_trans_1"/>
</dbReference>
<dbReference type="SUPFAM" id="SSF53756">
    <property type="entry name" value="UDP-Glycosyltransferase/glycogen phosphorylase"/>
    <property type="match status" value="1"/>
</dbReference>
<dbReference type="KEGG" id="pko:PKOR_00820"/>
<evidence type="ECO:0000313" key="4">
    <source>
        <dbReference type="Proteomes" id="UP000033109"/>
    </source>
</evidence>
<dbReference type="PANTHER" id="PTHR12526">
    <property type="entry name" value="GLYCOSYLTRANSFERASE"/>
    <property type="match status" value="1"/>
</dbReference>
<name>A0A0E3ZBE0_9BACT</name>
<dbReference type="GO" id="GO:0016757">
    <property type="term" value="F:glycosyltransferase activity"/>
    <property type="evidence" value="ECO:0007669"/>
    <property type="project" value="InterPro"/>
</dbReference>
<organism evidence="3 4">
    <name type="scientific">Pontibacter korlensis</name>
    <dbReference type="NCBI Taxonomy" id="400092"/>
    <lineage>
        <taxon>Bacteria</taxon>
        <taxon>Pseudomonadati</taxon>
        <taxon>Bacteroidota</taxon>
        <taxon>Cytophagia</taxon>
        <taxon>Cytophagales</taxon>
        <taxon>Hymenobacteraceae</taxon>
        <taxon>Pontibacter</taxon>
    </lineage>
</organism>
<dbReference type="AlphaFoldDB" id="A0A0E3ZBE0"/>
<dbReference type="Gene3D" id="3.40.50.2000">
    <property type="entry name" value="Glycogen Phosphorylase B"/>
    <property type="match status" value="2"/>
</dbReference>
<feature type="domain" description="Glycosyltransferase subfamily 4-like N-terminal" evidence="2">
    <location>
        <begin position="30"/>
        <end position="194"/>
    </location>
</feature>
<sequence>MNILFVTWNGPEVTYIEGLFLPIFEGIASKAGHKFHIIQYTWGDKDKIEQTKKLCESKGVKFTSVGITRKPAALGVLKAIFLNSRVVKEYIIKNGIDVVMPRATTSAAICLRAIKNLKQVKFLYDADGLPQDERVDFGGWDAESLKYRIYRDIEFLALRKSDAVLTRSYAAKEILASRAGAGFKKNLIHVITNGKKLEEEPQFRTSVLQNKKFAGPKLIYAGSMGPQYCLHEMLLIFKLVLKEHPGAGLTILTGNVKYALDLISQLPEIKNKIEVFNVKAQEVPGYLQAADFGLALRVPSFSMLAVAPIKLSEYLLSGLPVIATKSIGDTERYLNNSAAAFMMEDMSEQSLKSAAQWLCKTYQNNLVNMKAEARSIGKKYFDLARTVAQYNKAIDSL</sequence>
<dbReference type="PATRIC" id="fig|400092.3.peg.189"/>
<dbReference type="HOGENOM" id="CLU_693919_0_0_10"/>
<dbReference type="Pfam" id="PF00534">
    <property type="entry name" value="Glycos_transf_1"/>
    <property type="match status" value="1"/>
</dbReference>
<dbReference type="EMBL" id="CP009621">
    <property type="protein sequence ID" value="AKD01950.1"/>
    <property type="molecule type" value="Genomic_DNA"/>
</dbReference>
<keyword evidence="4" id="KW-1185">Reference proteome</keyword>
<feature type="domain" description="Glycosyl transferase family 1" evidence="1">
    <location>
        <begin position="215"/>
        <end position="374"/>
    </location>
</feature>
<gene>
    <name evidence="3" type="ORF">PKOR_00820</name>
</gene>
<accession>A0A0E3ZBE0</accession>
<reference evidence="3 4" key="1">
    <citation type="journal article" date="2015" name="Sci. Rep.">
        <title>Unraveling adaptation of Pontibacter korlensis to radiation and infertility in desert through complete genome and comparative transcriptomic analysis.</title>
        <authorList>
            <person name="Dai J."/>
            <person name="Dai W."/>
            <person name="Qiu C."/>
            <person name="Yang Z."/>
            <person name="Zhang Y."/>
            <person name="Zhou M."/>
            <person name="Zhang L."/>
            <person name="Fang C."/>
            <person name="Gao Q."/>
            <person name="Yang Q."/>
            <person name="Li X."/>
            <person name="Wang Z."/>
            <person name="Wang Z."/>
            <person name="Jia Z."/>
            <person name="Chen X."/>
        </authorList>
    </citation>
    <scope>NUCLEOTIDE SEQUENCE [LARGE SCALE GENOMIC DNA]</scope>
    <source>
        <strain evidence="3 4">X14-1T</strain>
    </source>
</reference>
<evidence type="ECO:0000313" key="3">
    <source>
        <dbReference type="EMBL" id="AKD01950.1"/>
    </source>
</evidence>
<dbReference type="Pfam" id="PF13439">
    <property type="entry name" value="Glyco_transf_4"/>
    <property type="match status" value="1"/>
</dbReference>
<dbReference type="Proteomes" id="UP000033109">
    <property type="component" value="Chromosome"/>
</dbReference>
<evidence type="ECO:0000259" key="1">
    <source>
        <dbReference type="Pfam" id="PF00534"/>
    </source>
</evidence>
<evidence type="ECO:0000259" key="2">
    <source>
        <dbReference type="Pfam" id="PF13439"/>
    </source>
</evidence>
<protein>
    <submittedName>
        <fullName evidence="3">Uncharacterized protein</fullName>
    </submittedName>
</protein>
<dbReference type="InterPro" id="IPR028098">
    <property type="entry name" value="Glyco_trans_4-like_N"/>
</dbReference>
<proteinExistence type="predicted"/>
<dbReference type="CDD" id="cd03801">
    <property type="entry name" value="GT4_PimA-like"/>
    <property type="match status" value="1"/>
</dbReference>
<dbReference type="RefSeq" id="WP_046308655.1">
    <property type="nucleotide sequence ID" value="NZ_CBCSCY010000044.1"/>
</dbReference>
<dbReference type="STRING" id="400092.PKOR_00820"/>